<organism evidence="1 2">
    <name type="scientific">Caballeronia hypogeia</name>
    <dbReference type="NCBI Taxonomy" id="1777140"/>
    <lineage>
        <taxon>Bacteria</taxon>
        <taxon>Pseudomonadati</taxon>
        <taxon>Pseudomonadota</taxon>
        <taxon>Betaproteobacteria</taxon>
        <taxon>Burkholderiales</taxon>
        <taxon>Burkholderiaceae</taxon>
        <taxon>Caballeronia</taxon>
    </lineage>
</organism>
<comment type="caution">
    <text evidence="1">The sequence shown here is derived from an EMBL/GenBank/DDBJ whole genome shotgun (WGS) entry which is preliminary data.</text>
</comment>
<dbReference type="AlphaFoldDB" id="A0A157ZHD7"/>
<evidence type="ECO:0000313" key="2">
    <source>
        <dbReference type="Proteomes" id="UP000054851"/>
    </source>
</evidence>
<keyword evidence="2" id="KW-1185">Reference proteome</keyword>
<dbReference type="Proteomes" id="UP000054851">
    <property type="component" value="Unassembled WGS sequence"/>
</dbReference>
<dbReference type="Pfam" id="PF11828">
    <property type="entry name" value="DUF3348"/>
    <property type="match status" value="1"/>
</dbReference>
<proteinExistence type="predicted"/>
<gene>
    <name evidence="1" type="ORF">AWB79_00897</name>
</gene>
<dbReference type="InterPro" id="IPR021783">
    <property type="entry name" value="DUF3348"/>
</dbReference>
<evidence type="ECO:0000313" key="1">
    <source>
        <dbReference type="EMBL" id="SAK44896.1"/>
    </source>
</evidence>
<accession>A0A157ZHD7</accession>
<dbReference type="STRING" id="1777140.AWB79_00897"/>
<reference evidence="1" key="1">
    <citation type="submission" date="2016-01" db="EMBL/GenBank/DDBJ databases">
        <authorList>
            <person name="Peeters C."/>
        </authorList>
    </citation>
    <scope>NUCLEOTIDE SEQUENCE</scope>
    <source>
        <strain evidence="1">LMG 29322</strain>
    </source>
</reference>
<protein>
    <recommendedName>
        <fullName evidence="3">DUF3348 domain-containing protein</fullName>
    </recommendedName>
</protein>
<evidence type="ECO:0008006" key="3">
    <source>
        <dbReference type="Google" id="ProtNLM"/>
    </source>
</evidence>
<dbReference type="EMBL" id="FCOA02000002">
    <property type="protein sequence ID" value="SAK44896.1"/>
    <property type="molecule type" value="Genomic_DNA"/>
</dbReference>
<name>A0A157ZHD7_9BURK</name>
<sequence>MQGPKRTAFSGPALVRLLAQFADLDVFEPAPSLADRLSQWLGWTDAIALSTALASDPPAVSGARSAGRSMEHMEKECARVRASLGGAFAREEAAARRRHRAPAQPLADEAPADYADFRQRYLSLQQAMDADIGALRGRLRATLAATSPDMARLAVVDAVMEQALSARERSLLANVPVLLGKHFERLRSAHATSETPAPNAWLDVFRRDQQSVLLAELDVRFQPIEGLLAALRLR</sequence>